<evidence type="ECO:0000256" key="4">
    <source>
        <dbReference type="ARBA" id="ARBA00023136"/>
    </source>
</evidence>
<dbReference type="OrthoDB" id="448280at2759"/>
<keyword evidence="4 6" id="KW-0472">Membrane</keyword>
<dbReference type="PANTHER" id="PTHR11040">
    <property type="entry name" value="ZINC/IRON TRANSPORTER"/>
    <property type="match status" value="1"/>
</dbReference>
<proteinExistence type="predicted"/>
<dbReference type="EMBL" id="MU003844">
    <property type="protein sequence ID" value="KAF2717411.1"/>
    <property type="molecule type" value="Genomic_DNA"/>
</dbReference>
<evidence type="ECO:0000256" key="5">
    <source>
        <dbReference type="SAM" id="MobiDB-lite"/>
    </source>
</evidence>
<reference evidence="7" key="1">
    <citation type="journal article" date="2020" name="Stud. Mycol.">
        <title>101 Dothideomycetes genomes: a test case for predicting lifestyles and emergence of pathogens.</title>
        <authorList>
            <person name="Haridas S."/>
            <person name="Albert R."/>
            <person name="Binder M."/>
            <person name="Bloem J."/>
            <person name="Labutti K."/>
            <person name="Salamov A."/>
            <person name="Andreopoulos B."/>
            <person name="Baker S."/>
            <person name="Barry K."/>
            <person name="Bills G."/>
            <person name="Bluhm B."/>
            <person name="Cannon C."/>
            <person name="Castanera R."/>
            <person name="Culley D."/>
            <person name="Daum C."/>
            <person name="Ezra D."/>
            <person name="Gonzalez J."/>
            <person name="Henrissat B."/>
            <person name="Kuo A."/>
            <person name="Liang C."/>
            <person name="Lipzen A."/>
            <person name="Lutzoni F."/>
            <person name="Magnuson J."/>
            <person name="Mondo S."/>
            <person name="Nolan M."/>
            <person name="Ohm R."/>
            <person name="Pangilinan J."/>
            <person name="Park H.-J."/>
            <person name="Ramirez L."/>
            <person name="Alfaro M."/>
            <person name="Sun H."/>
            <person name="Tritt A."/>
            <person name="Yoshinaga Y."/>
            <person name="Zwiers L.-H."/>
            <person name="Turgeon B."/>
            <person name="Goodwin S."/>
            <person name="Spatafora J."/>
            <person name="Crous P."/>
            <person name="Grigoriev I."/>
        </authorList>
    </citation>
    <scope>NUCLEOTIDE SEQUENCE</scope>
    <source>
        <strain evidence="7">CBS 116435</strain>
    </source>
</reference>
<keyword evidence="2 6" id="KW-0812">Transmembrane</keyword>
<gene>
    <name evidence="7" type="ORF">K431DRAFT_288551</name>
</gene>
<dbReference type="Pfam" id="PF02535">
    <property type="entry name" value="Zip"/>
    <property type="match status" value="1"/>
</dbReference>
<feature type="region of interest" description="Disordered" evidence="5">
    <location>
        <begin position="222"/>
        <end position="332"/>
    </location>
</feature>
<evidence type="ECO:0000313" key="8">
    <source>
        <dbReference type="Proteomes" id="UP000799441"/>
    </source>
</evidence>
<dbReference type="Proteomes" id="UP000799441">
    <property type="component" value="Unassembled WGS sequence"/>
</dbReference>
<feature type="region of interest" description="Disordered" evidence="5">
    <location>
        <begin position="172"/>
        <end position="208"/>
    </location>
</feature>
<feature type="compositionally biased region" description="Polar residues" evidence="5">
    <location>
        <begin position="281"/>
        <end position="300"/>
    </location>
</feature>
<keyword evidence="8" id="KW-1185">Reference proteome</keyword>
<feature type="region of interest" description="Disordered" evidence="5">
    <location>
        <begin position="36"/>
        <end position="55"/>
    </location>
</feature>
<comment type="caution">
    <text evidence="7">The sequence shown here is derived from an EMBL/GenBank/DDBJ whole genome shotgun (WGS) entry which is preliminary data.</text>
</comment>
<evidence type="ECO:0000256" key="2">
    <source>
        <dbReference type="ARBA" id="ARBA00022692"/>
    </source>
</evidence>
<dbReference type="AlphaFoldDB" id="A0A9P4Q2S9"/>
<evidence type="ECO:0000256" key="3">
    <source>
        <dbReference type="ARBA" id="ARBA00022989"/>
    </source>
</evidence>
<feature type="transmembrane region" description="Helical" evidence="6">
    <location>
        <begin position="139"/>
        <end position="161"/>
    </location>
</feature>
<evidence type="ECO:0000256" key="6">
    <source>
        <dbReference type="SAM" id="Phobius"/>
    </source>
</evidence>
<feature type="transmembrane region" description="Helical" evidence="6">
    <location>
        <begin position="98"/>
        <end position="119"/>
    </location>
</feature>
<accession>A0A9P4Q2S9</accession>
<feature type="transmembrane region" description="Helical" evidence="6">
    <location>
        <begin position="433"/>
        <end position="458"/>
    </location>
</feature>
<feature type="transmembrane region" description="Helical" evidence="6">
    <location>
        <begin position="407"/>
        <end position="427"/>
    </location>
</feature>
<keyword evidence="3 6" id="KW-1133">Transmembrane helix</keyword>
<organism evidence="7 8">
    <name type="scientific">Polychaeton citri CBS 116435</name>
    <dbReference type="NCBI Taxonomy" id="1314669"/>
    <lineage>
        <taxon>Eukaryota</taxon>
        <taxon>Fungi</taxon>
        <taxon>Dikarya</taxon>
        <taxon>Ascomycota</taxon>
        <taxon>Pezizomycotina</taxon>
        <taxon>Dothideomycetes</taxon>
        <taxon>Dothideomycetidae</taxon>
        <taxon>Capnodiales</taxon>
        <taxon>Capnodiaceae</taxon>
        <taxon>Polychaeton</taxon>
    </lineage>
</organism>
<feature type="compositionally biased region" description="Acidic residues" evidence="5">
    <location>
        <begin position="262"/>
        <end position="278"/>
    </location>
</feature>
<evidence type="ECO:0000313" key="7">
    <source>
        <dbReference type="EMBL" id="KAF2717411.1"/>
    </source>
</evidence>
<feature type="compositionally biased region" description="Polar residues" evidence="5">
    <location>
        <begin position="231"/>
        <end position="250"/>
    </location>
</feature>
<name>A0A9P4Q2S9_9PEZI</name>
<sequence>MQKQRLASGGPPPLDYASWSDIPSAILHHELARRAAASDGQQTTQSDRPECGSGSPPRHYNTPLHVFALFLILVLSTAACSFPVIAKRFPSLPIPKRALFVSRHFGTGVLLATAFVHLLPTAYMSLTDRCLPAFWNEGYPAMPGFIAMTSVLVVVGIEMFFATKGAAHSHGSEFTRLASEEGEGQGQGHGHGHGHGHAQGQNSMSKPWRPASIDVARARQGGQGLELQGQPASETSPFADSPPNSASSLNKPLPPEPRLGDDSDSEEDLDFNTDEMDPLTEGSSEGFNESTYPQDTNGHSMNGKLRRHVSFADSPDYAPSPSPPSQSTAASPNEQRLVLQCLLLEAGILFHSVFIGMALSVSTGPAFIVLLIAISFHQTFEGLALGSRIASIDTFAPSSPKPWLMSFLYGITTPIGQAIGLAVHNLYDPASQTGLLMVGTVNAISSGLLLYAGLVQLLAEDFLSDHSYVELKGRRRLEACAAVVGGSMLMALVGAWA</sequence>
<dbReference type="InterPro" id="IPR003689">
    <property type="entry name" value="ZIP"/>
</dbReference>
<evidence type="ECO:0000256" key="1">
    <source>
        <dbReference type="ARBA" id="ARBA00004141"/>
    </source>
</evidence>
<dbReference type="GO" id="GO:0005385">
    <property type="term" value="F:zinc ion transmembrane transporter activity"/>
    <property type="evidence" value="ECO:0007669"/>
    <property type="project" value="TreeGrafter"/>
</dbReference>
<comment type="subcellular location">
    <subcellularLocation>
        <location evidence="1">Membrane</location>
        <topology evidence="1">Multi-pass membrane protein</topology>
    </subcellularLocation>
</comment>
<dbReference type="GO" id="GO:0005886">
    <property type="term" value="C:plasma membrane"/>
    <property type="evidence" value="ECO:0007669"/>
    <property type="project" value="TreeGrafter"/>
</dbReference>
<protein>
    <submittedName>
        <fullName evidence="7">Zinc/iron permease</fullName>
    </submittedName>
</protein>
<feature type="transmembrane region" description="Helical" evidence="6">
    <location>
        <begin position="64"/>
        <end position="86"/>
    </location>
</feature>
<dbReference type="PANTHER" id="PTHR11040:SF60">
    <property type="entry name" value="FAMILY ZINC TRANSPORTER, PUTATIVE (AFU_ORTHOLOGUE AFUA_8G04010)-RELATED"/>
    <property type="match status" value="1"/>
</dbReference>